<feature type="region of interest" description="Disordered" evidence="3">
    <location>
        <begin position="161"/>
        <end position="183"/>
    </location>
</feature>
<dbReference type="InterPro" id="IPR000182">
    <property type="entry name" value="GNAT_dom"/>
</dbReference>
<reference evidence="5 6" key="1">
    <citation type="submission" date="2020-09" db="EMBL/GenBank/DDBJ databases">
        <title>A novel species.</title>
        <authorList>
            <person name="Gao J."/>
        </authorList>
    </citation>
    <scope>NUCLEOTIDE SEQUENCE [LARGE SCALE GENOMIC DNA]</scope>
    <source>
        <strain evidence="5 6">CRXT-Y-14</strain>
    </source>
</reference>
<evidence type="ECO:0000313" key="5">
    <source>
        <dbReference type="EMBL" id="QNS05080.1"/>
    </source>
</evidence>
<sequence length="183" mass="20238">MDYEIRAVRDDEWPAVRELRLAALRDEMAPVAFLETYEQALEQPDGYWRDRTRNAARGEAARQFVAVGPDGRLVGTVVALVEEAGTDDFFGRPVTRRQAQIVGVYVRPEARGIGVTEALFEAAVAWSRGLEGLERVRLHVHEDNPRAAGFYRKFGFVPTGGAVPNPGDPSKSDLEMVLGEPGE</sequence>
<dbReference type="KEGG" id="sxn:IAG42_16660"/>
<proteinExistence type="predicted"/>
<dbReference type="PANTHER" id="PTHR43877">
    <property type="entry name" value="AMINOALKYLPHOSPHONATE N-ACETYLTRANSFERASE-RELATED-RELATED"/>
    <property type="match status" value="1"/>
</dbReference>
<evidence type="ECO:0000256" key="3">
    <source>
        <dbReference type="SAM" id="MobiDB-lite"/>
    </source>
</evidence>
<dbReference type="GO" id="GO:0016747">
    <property type="term" value="F:acyltransferase activity, transferring groups other than amino-acyl groups"/>
    <property type="evidence" value="ECO:0007669"/>
    <property type="project" value="InterPro"/>
</dbReference>
<dbReference type="SUPFAM" id="SSF55729">
    <property type="entry name" value="Acyl-CoA N-acyltransferases (Nat)"/>
    <property type="match status" value="1"/>
</dbReference>
<dbReference type="InterPro" id="IPR016181">
    <property type="entry name" value="Acyl_CoA_acyltransferase"/>
</dbReference>
<gene>
    <name evidence="5" type="ORF">IAG42_16660</name>
</gene>
<organism evidence="5 6">
    <name type="scientific">Streptomyces xanthii</name>
    <dbReference type="NCBI Taxonomy" id="2768069"/>
    <lineage>
        <taxon>Bacteria</taxon>
        <taxon>Bacillati</taxon>
        <taxon>Actinomycetota</taxon>
        <taxon>Actinomycetes</taxon>
        <taxon>Kitasatosporales</taxon>
        <taxon>Streptomycetaceae</taxon>
        <taxon>Streptomyces</taxon>
    </lineage>
</organism>
<name>A0A7H1B8M5_9ACTN</name>
<protein>
    <submittedName>
        <fullName evidence="5">GNAT family N-acetyltransferase</fullName>
    </submittedName>
</protein>
<dbReference type="PANTHER" id="PTHR43877:SF2">
    <property type="entry name" value="AMINOALKYLPHOSPHONATE N-ACETYLTRANSFERASE-RELATED"/>
    <property type="match status" value="1"/>
</dbReference>
<dbReference type="EMBL" id="CP061281">
    <property type="protein sequence ID" value="QNS05080.1"/>
    <property type="molecule type" value="Genomic_DNA"/>
</dbReference>
<dbReference type="Gene3D" id="3.40.630.30">
    <property type="match status" value="1"/>
</dbReference>
<accession>A0A7H1B8M5</accession>
<dbReference type="PROSITE" id="PS51186">
    <property type="entry name" value="GNAT"/>
    <property type="match status" value="1"/>
</dbReference>
<keyword evidence="2" id="KW-0012">Acyltransferase</keyword>
<keyword evidence="6" id="KW-1185">Reference proteome</keyword>
<evidence type="ECO:0000259" key="4">
    <source>
        <dbReference type="PROSITE" id="PS51186"/>
    </source>
</evidence>
<dbReference type="Proteomes" id="UP000516428">
    <property type="component" value="Chromosome"/>
</dbReference>
<keyword evidence="1 5" id="KW-0808">Transferase</keyword>
<evidence type="ECO:0000256" key="1">
    <source>
        <dbReference type="ARBA" id="ARBA00022679"/>
    </source>
</evidence>
<evidence type="ECO:0000313" key="6">
    <source>
        <dbReference type="Proteomes" id="UP000516428"/>
    </source>
</evidence>
<dbReference type="CDD" id="cd04301">
    <property type="entry name" value="NAT_SF"/>
    <property type="match status" value="1"/>
</dbReference>
<feature type="domain" description="N-acetyltransferase" evidence="4">
    <location>
        <begin position="3"/>
        <end position="181"/>
    </location>
</feature>
<evidence type="ECO:0000256" key="2">
    <source>
        <dbReference type="ARBA" id="ARBA00023315"/>
    </source>
</evidence>
<dbReference type="RefSeq" id="WP_188337780.1">
    <property type="nucleotide sequence ID" value="NZ_CP061281.1"/>
</dbReference>
<dbReference type="Pfam" id="PF00583">
    <property type="entry name" value="Acetyltransf_1"/>
    <property type="match status" value="1"/>
</dbReference>
<dbReference type="AlphaFoldDB" id="A0A7H1B8M5"/>
<dbReference type="InterPro" id="IPR050832">
    <property type="entry name" value="Bact_Acetyltransf"/>
</dbReference>